<sequence>MSLVKAIIADDHPLFRSALKQAAACVLDEAQIRECADLEGLFELLGRHSETELVFLDLGIPGANGLQGLSQLRNQYPDVLIIMVSATEAPAIMQQAIALGASAYVPKSSPLERISEAIAEVLNGETWLPADLALETLDADDEQTDFARNLEKLTPQQYKVLAMIADGLLNKQIAYEMQVQETTVKQHVSAILRKLGLNNRTQAGIRYNQLSRPE</sequence>
<dbReference type="InterPro" id="IPR016032">
    <property type="entry name" value="Sig_transdc_resp-reg_C-effctor"/>
</dbReference>
<dbReference type="Pfam" id="PF00072">
    <property type="entry name" value="Response_reg"/>
    <property type="match status" value="1"/>
</dbReference>
<dbReference type="KEGG" id="salg:BS332_16980"/>
<evidence type="ECO:0000256" key="2">
    <source>
        <dbReference type="ARBA" id="ARBA00023125"/>
    </source>
</evidence>
<dbReference type="InterPro" id="IPR058245">
    <property type="entry name" value="NreC/VraR/RcsB-like_REC"/>
</dbReference>
<gene>
    <name evidence="3" type="primary">devR</name>
    <name evidence="3" type="ORF">NCTC10738_04134</name>
</gene>
<dbReference type="PROSITE" id="PS50110">
    <property type="entry name" value="RESPONSE_REGULATORY"/>
    <property type="match status" value="1"/>
</dbReference>
<dbReference type="Pfam" id="PF00196">
    <property type="entry name" value="GerE"/>
    <property type="match status" value="1"/>
</dbReference>
<dbReference type="GO" id="GO:0000160">
    <property type="term" value="P:phosphorelay signal transduction system"/>
    <property type="evidence" value="ECO:0007669"/>
    <property type="project" value="InterPro"/>
</dbReference>
<dbReference type="SMART" id="SM00421">
    <property type="entry name" value="HTH_LUXR"/>
    <property type="match status" value="1"/>
</dbReference>
<organism evidence="3 4">
    <name type="scientific">Shewanella algae</name>
    <dbReference type="NCBI Taxonomy" id="38313"/>
    <lineage>
        <taxon>Bacteria</taxon>
        <taxon>Pseudomonadati</taxon>
        <taxon>Pseudomonadota</taxon>
        <taxon>Gammaproteobacteria</taxon>
        <taxon>Alteromonadales</taxon>
        <taxon>Shewanellaceae</taxon>
        <taxon>Shewanella</taxon>
    </lineage>
</organism>
<dbReference type="SUPFAM" id="SSF46894">
    <property type="entry name" value="C-terminal effector domain of the bipartite response regulators"/>
    <property type="match status" value="1"/>
</dbReference>
<dbReference type="PANTHER" id="PTHR45566">
    <property type="entry name" value="HTH-TYPE TRANSCRIPTIONAL REGULATOR YHJB-RELATED"/>
    <property type="match status" value="1"/>
</dbReference>
<keyword evidence="4" id="KW-1185">Reference proteome</keyword>
<keyword evidence="2" id="KW-0238">DNA-binding</keyword>
<dbReference type="PROSITE" id="PS50043">
    <property type="entry name" value="HTH_LUXR_2"/>
    <property type="match status" value="1"/>
</dbReference>
<dbReference type="STRING" id="38313.GCA_000947195_01983"/>
<dbReference type="SUPFAM" id="SSF52172">
    <property type="entry name" value="CheY-like"/>
    <property type="match status" value="1"/>
</dbReference>
<reference evidence="3 4" key="1">
    <citation type="submission" date="2018-06" db="EMBL/GenBank/DDBJ databases">
        <authorList>
            <consortium name="Pathogen Informatics"/>
            <person name="Doyle S."/>
        </authorList>
    </citation>
    <scope>NUCLEOTIDE SEQUENCE [LARGE SCALE GENOMIC DNA]</scope>
    <source>
        <strain evidence="3 4">NCTC10738</strain>
    </source>
</reference>
<dbReference type="InterPro" id="IPR051015">
    <property type="entry name" value="EvgA-like"/>
</dbReference>
<dbReference type="AlphaFoldDB" id="A0A2T3H144"/>
<dbReference type="GO" id="GO:0003677">
    <property type="term" value="F:DNA binding"/>
    <property type="evidence" value="ECO:0007669"/>
    <property type="project" value="InterPro"/>
</dbReference>
<dbReference type="InterPro" id="IPR001789">
    <property type="entry name" value="Sig_transdc_resp-reg_receiver"/>
</dbReference>
<dbReference type="EMBL" id="UGYO01000002">
    <property type="protein sequence ID" value="SUJ09338.1"/>
    <property type="molecule type" value="Genomic_DNA"/>
</dbReference>
<name>A0A2T3H144_9GAMM</name>
<protein>
    <submittedName>
        <fullName evidence="3">Transcriptional regulatory protein devR (DosR)</fullName>
    </submittedName>
</protein>
<evidence type="ECO:0000313" key="4">
    <source>
        <dbReference type="Proteomes" id="UP000254069"/>
    </source>
</evidence>
<evidence type="ECO:0000313" key="3">
    <source>
        <dbReference type="EMBL" id="SUJ09338.1"/>
    </source>
</evidence>
<evidence type="ECO:0000256" key="1">
    <source>
        <dbReference type="ARBA" id="ARBA00022553"/>
    </source>
</evidence>
<accession>A0A2T3H144</accession>
<dbReference type="PROSITE" id="PS00622">
    <property type="entry name" value="HTH_LUXR_1"/>
    <property type="match status" value="1"/>
</dbReference>
<dbReference type="CDD" id="cd06170">
    <property type="entry name" value="LuxR_C_like"/>
    <property type="match status" value="1"/>
</dbReference>
<dbReference type="RefSeq" id="WP_025888960.1">
    <property type="nucleotide sequence ID" value="NZ_AP024609.1"/>
</dbReference>
<keyword evidence="1" id="KW-0597">Phosphoprotein</keyword>
<dbReference type="PANTHER" id="PTHR45566:SF1">
    <property type="entry name" value="HTH-TYPE TRANSCRIPTIONAL REGULATOR YHJB-RELATED"/>
    <property type="match status" value="1"/>
</dbReference>
<dbReference type="GO" id="GO:0006355">
    <property type="term" value="P:regulation of DNA-templated transcription"/>
    <property type="evidence" value="ECO:0007669"/>
    <property type="project" value="InterPro"/>
</dbReference>
<accession>A0A380BYB5</accession>
<dbReference type="InterPro" id="IPR000792">
    <property type="entry name" value="Tscrpt_reg_LuxR_C"/>
</dbReference>
<dbReference type="SMART" id="SM00448">
    <property type="entry name" value="REC"/>
    <property type="match status" value="1"/>
</dbReference>
<proteinExistence type="predicted"/>
<dbReference type="CDD" id="cd17535">
    <property type="entry name" value="REC_NarL-like"/>
    <property type="match status" value="1"/>
</dbReference>
<dbReference type="Proteomes" id="UP000254069">
    <property type="component" value="Unassembled WGS sequence"/>
</dbReference>
<dbReference type="Gene3D" id="3.40.50.2300">
    <property type="match status" value="1"/>
</dbReference>
<dbReference type="PRINTS" id="PR00038">
    <property type="entry name" value="HTHLUXR"/>
</dbReference>
<dbReference type="InterPro" id="IPR011006">
    <property type="entry name" value="CheY-like_superfamily"/>
</dbReference>